<accession>A0A6J6S488</accession>
<sequence length="71" mass="7855">MLPILIAMLLVVLVAGLVLFYVAFPHRGQKPAQAEWLGEAMTKAVNRFETLDETDGDAAVRPRPDEPRTHA</sequence>
<evidence type="ECO:0000313" key="2">
    <source>
        <dbReference type="EMBL" id="CAB4729601.1"/>
    </source>
</evidence>
<evidence type="ECO:0000256" key="1">
    <source>
        <dbReference type="SAM" id="Phobius"/>
    </source>
</evidence>
<reference evidence="2" key="1">
    <citation type="submission" date="2020-05" db="EMBL/GenBank/DDBJ databases">
        <authorList>
            <person name="Chiriac C."/>
            <person name="Salcher M."/>
            <person name="Ghai R."/>
            <person name="Kavagutti S V."/>
        </authorList>
    </citation>
    <scope>NUCLEOTIDE SEQUENCE</scope>
</reference>
<dbReference type="EMBL" id="CAEZYQ010000002">
    <property type="protein sequence ID" value="CAB4729601.1"/>
    <property type="molecule type" value="Genomic_DNA"/>
</dbReference>
<keyword evidence="1" id="KW-0472">Membrane</keyword>
<protein>
    <submittedName>
        <fullName evidence="2">Unannotated protein</fullName>
    </submittedName>
</protein>
<dbReference type="AlphaFoldDB" id="A0A6J6S488"/>
<feature type="transmembrane region" description="Helical" evidence="1">
    <location>
        <begin position="6"/>
        <end position="24"/>
    </location>
</feature>
<proteinExistence type="predicted"/>
<keyword evidence="1" id="KW-0812">Transmembrane</keyword>
<keyword evidence="1" id="KW-1133">Transmembrane helix</keyword>
<organism evidence="2">
    <name type="scientific">freshwater metagenome</name>
    <dbReference type="NCBI Taxonomy" id="449393"/>
    <lineage>
        <taxon>unclassified sequences</taxon>
        <taxon>metagenomes</taxon>
        <taxon>ecological metagenomes</taxon>
    </lineage>
</organism>
<gene>
    <name evidence="2" type="ORF">UFOPK2761_00402</name>
</gene>
<name>A0A6J6S488_9ZZZZ</name>